<sequence>MTLAERLVHDLRGAIRASDTPRVATLRMLLAAIKNKEIEERKKEIGLGEEEIFSVIQKEAKKRRDAIAEYTKGKRDDLVSNEQIELNILEEYLPKELSDEEIGRIIRDGIRELESTGRKDFGSLMKIIMPFLKGKASGDRISKLAREALLVSGV</sequence>
<reference evidence="1 2" key="1">
    <citation type="journal article" date="2016" name="Nat. Commun.">
        <title>Thousands of microbial genomes shed light on interconnected biogeochemical processes in an aquifer system.</title>
        <authorList>
            <person name="Anantharaman K."/>
            <person name="Brown C.T."/>
            <person name="Hug L.A."/>
            <person name="Sharon I."/>
            <person name="Castelle C.J."/>
            <person name="Probst A.J."/>
            <person name="Thomas B.C."/>
            <person name="Singh A."/>
            <person name="Wilkins M.J."/>
            <person name="Karaoz U."/>
            <person name="Brodie E.L."/>
            <person name="Williams K.H."/>
            <person name="Hubbard S.S."/>
            <person name="Banfield J.F."/>
        </authorList>
    </citation>
    <scope>NUCLEOTIDE SEQUENCE [LARGE SCALE GENOMIC DNA]</scope>
</reference>
<organism evidence="1 2">
    <name type="scientific">Candidatus Ryanbacteria bacterium RIFCSPLOWO2_02_FULL_47_14</name>
    <dbReference type="NCBI Taxonomy" id="1802129"/>
    <lineage>
        <taxon>Bacteria</taxon>
        <taxon>Candidatus Ryaniibacteriota</taxon>
    </lineage>
</organism>
<evidence type="ECO:0000313" key="1">
    <source>
        <dbReference type="EMBL" id="OGZ56932.1"/>
    </source>
</evidence>
<proteinExistence type="predicted"/>
<dbReference type="InterPro" id="IPR042184">
    <property type="entry name" value="YqeY/Aim41_N"/>
</dbReference>
<dbReference type="AlphaFoldDB" id="A0A1G2H390"/>
<gene>
    <name evidence="1" type="ORF">A3J04_04210</name>
</gene>
<dbReference type="InterPro" id="IPR003789">
    <property type="entry name" value="Asn/Gln_tRNA_amidoTrase-B-like"/>
</dbReference>
<dbReference type="Pfam" id="PF09424">
    <property type="entry name" value="YqeY"/>
    <property type="match status" value="1"/>
</dbReference>
<protein>
    <recommendedName>
        <fullName evidence="3">Glutamyl-tRNA amidotransferase</fullName>
    </recommendedName>
</protein>
<evidence type="ECO:0008006" key="3">
    <source>
        <dbReference type="Google" id="ProtNLM"/>
    </source>
</evidence>
<dbReference type="SUPFAM" id="SSF89095">
    <property type="entry name" value="GatB/YqeY motif"/>
    <property type="match status" value="1"/>
</dbReference>
<accession>A0A1G2H390</accession>
<dbReference type="Gene3D" id="1.10.10.410">
    <property type="match status" value="1"/>
</dbReference>
<name>A0A1G2H390_9BACT</name>
<comment type="caution">
    <text evidence="1">The sequence shown here is derived from an EMBL/GenBank/DDBJ whole genome shotgun (WGS) entry which is preliminary data.</text>
</comment>
<dbReference type="Proteomes" id="UP000177954">
    <property type="component" value="Unassembled WGS sequence"/>
</dbReference>
<dbReference type="PANTHER" id="PTHR28055:SF1">
    <property type="entry name" value="ALTERED INHERITANCE OF MITOCHONDRIA PROTEIN 41, MITOCHONDRIAL"/>
    <property type="match status" value="1"/>
</dbReference>
<dbReference type="Gene3D" id="1.10.1510.10">
    <property type="entry name" value="Uncharacterised protein YqeY/AIM41 PF09424, N-terminal domain"/>
    <property type="match status" value="1"/>
</dbReference>
<dbReference type="STRING" id="1802129.A3J04_04210"/>
<dbReference type="PANTHER" id="PTHR28055">
    <property type="entry name" value="ALTERED INHERITANCE OF MITOCHONDRIA PROTEIN 41, MITOCHONDRIAL"/>
    <property type="match status" value="1"/>
</dbReference>
<dbReference type="EMBL" id="MHNZ01000005">
    <property type="protein sequence ID" value="OGZ56932.1"/>
    <property type="molecule type" value="Genomic_DNA"/>
</dbReference>
<evidence type="ECO:0000313" key="2">
    <source>
        <dbReference type="Proteomes" id="UP000177954"/>
    </source>
</evidence>
<dbReference type="InterPro" id="IPR023168">
    <property type="entry name" value="GatB_Yqey_C_2"/>
</dbReference>
<dbReference type="InterPro" id="IPR019004">
    <property type="entry name" value="YqeY/Aim41"/>
</dbReference>
<dbReference type="GO" id="GO:0016884">
    <property type="term" value="F:carbon-nitrogen ligase activity, with glutamine as amido-N-donor"/>
    <property type="evidence" value="ECO:0007669"/>
    <property type="project" value="InterPro"/>
</dbReference>